<keyword evidence="1" id="KW-0812">Transmembrane</keyword>
<feature type="domain" description="PAC" evidence="3">
    <location>
        <begin position="249"/>
        <end position="300"/>
    </location>
</feature>
<dbReference type="InterPro" id="IPR000014">
    <property type="entry name" value="PAS"/>
</dbReference>
<dbReference type="PANTHER" id="PTHR44757">
    <property type="entry name" value="DIGUANYLATE CYCLASE DGCP"/>
    <property type="match status" value="1"/>
</dbReference>
<dbReference type="InterPro" id="IPR013655">
    <property type="entry name" value="PAS_fold_3"/>
</dbReference>
<dbReference type="InterPro" id="IPR000160">
    <property type="entry name" value="GGDEF_dom"/>
</dbReference>
<sequence length="462" mass="49891">MARLILTRSFEPLVAIPVVAVLHPYGVVGVLPLELSLLPLLVLAAIQQPIAQRWIRDGPLGRWPAAPVCLHLALVATIIYGLGWGPVLPLAFALVVVHHIRSGGSAIWRPAVLATMLCIALGQAGIAFDGIHSYLSPINSQAAGLLGFVLTALFIRALGQFAEQRERAESALSDREERFRILVQDANDVLSVLDEEGRPIYLSPGIEQLTGYPAKHYEQGGYAAHVHPEDLPALVEVLTGIYADPGSQRTIHVRLRHIDGEWRWMESTLRDFRHRPAVGGVVCTVRDVTERRAIQERLAYEAEHDQLTGLKNRAAFLRDLEEMAGPAVLFVDLDGFKPINDTYGHRYGDEVLVAVAGMLRRCIGGTDLAGRLGGDEFGIALPRPEEADAVAARLLAEMAEPITVGGESLVVRASVGIAVPGNAGTAVADLLHQADLAMYAAKRRGTHGAQRYDETVALPAAG</sequence>
<evidence type="ECO:0000259" key="2">
    <source>
        <dbReference type="PROSITE" id="PS50112"/>
    </source>
</evidence>
<protein>
    <recommendedName>
        <fullName evidence="7">Diguanylate cyclase</fullName>
    </recommendedName>
</protein>
<dbReference type="NCBIfam" id="TIGR00254">
    <property type="entry name" value="GGDEF"/>
    <property type="match status" value="1"/>
</dbReference>
<accession>A0A919K238</accession>
<dbReference type="InterPro" id="IPR000700">
    <property type="entry name" value="PAS-assoc_C"/>
</dbReference>
<evidence type="ECO:0000259" key="3">
    <source>
        <dbReference type="PROSITE" id="PS50113"/>
    </source>
</evidence>
<dbReference type="SMART" id="SM00091">
    <property type="entry name" value="PAS"/>
    <property type="match status" value="1"/>
</dbReference>
<proteinExistence type="predicted"/>
<name>A0A919K238_9ACTN</name>
<feature type="domain" description="GGDEF" evidence="4">
    <location>
        <begin position="324"/>
        <end position="454"/>
    </location>
</feature>
<dbReference type="AlphaFoldDB" id="A0A919K238"/>
<dbReference type="InterPro" id="IPR035965">
    <property type="entry name" value="PAS-like_dom_sf"/>
</dbReference>
<dbReference type="CDD" id="cd00130">
    <property type="entry name" value="PAS"/>
    <property type="match status" value="1"/>
</dbReference>
<keyword evidence="1" id="KW-0472">Membrane</keyword>
<dbReference type="Gene3D" id="3.30.70.270">
    <property type="match status" value="1"/>
</dbReference>
<feature type="transmembrane region" description="Helical" evidence="1">
    <location>
        <begin position="140"/>
        <end position="159"/>
    </location>
</feature>
<dbReference type="Pfam" id="PF08447">
    <property type="entry name" value="PAS_3"/>
    <property type="match status" value="1"/>
</dbReference>
<dbReference type="Pfam" id="PF00990">
    <property type="entry name" value="GGDEF"/>
    <property type="match status" value="1"/>
</dbReference>
<dbReference type="NCBIfam" id="TIGR00229">
    <property type="entry name" value="sensory_box"/>
    <property type="match status" value="1"/>
</dbReference>
<dbReference type="SUPFAM" id="SSF55073">
    <property type="entry name" value="Nucleotide cyclase"/>
    <property type="match status" value="1"/>
</dbReference>
<dbReference type="EMBL" id="BOMV01000071">
    <property type="protein sequence ID" value="GIE99270.1"/>
    <property type="molecule type" value="Genomic_DNA"/>
</dbReference>
<evidence type="ECO:0000259" key="4">
    <source>
        <dbReference type="PROSITE" id="PS50887"/>
    </source>
</evidence>
<evidence type="ECO:0000313" key="6">
    <source>
        <dbReference type="Proteomes" id="UP000636960"/>
    </source>
</evidence>
<gene>
    <name evidence="5" type="ORF">Ari01nite_67350</name>
</gene>
<feature type="domain" description="PAS" evidence="2">
    <location>
        <begin position="175"/>
        <end position="245"/>
    </location>
</feature>
<evidence type="ECO:0000256" key="1">
    <source>
        <dbReference type="SAM" id="Phobius"/>
    </source>
</evidence>
<feature type="transmembrane region" description="Helical" evidence="1">
    <location>
        <begin position="12"/>
        <end position="33"/>
    </location>
</feature>
<dbReference type="InterPro" id="IPR052155">
    <property type="entry name" value="Biofilm_reg_signaling"/>
</dbReference>
<dbReference type="Proteomes" id="UP000636960">
    <property type="component" value="Unassembled WGS sequence"/>
</dbReference>
<dbReference type="PROSITE" id="PS50112">
    <property type="entry name" value="PAS"/>
    <property type="match status" value="1"/>
</dbReference>
<feature type="transmembrane region" description="Helical" evidence="1">
    <location>
        <begin position="70"/>
        <end position="95"/>
    </location>
</feature>
<dbReference type="SMART" id="SM00267">
    <property type="entry name" value="GGDEF"/>
    <property type="match status" value="1"/>
</dbReference>
<dbReference type="CDD" id="cd01949">
    <property type="entry name" value="GGDEF"/>
    <property type="match status" value="1"/>
</dbReference>
<evidence type="ECO:0000313" key="5">
    <source>
        <dbReference type="EMBL" id="GIE99270.1"/>
    </source>
</evidence>
<feature type="transmembrane region" description="Helical" evidence="1">
    <location>
        <begin position="107"/>
        <end position="128"/>
    </location>
</feature>
<dbReference type="PANTHER" id="PTHR44757:SF2">
    <property type="entry name" value="BIOFILM ARCHITECTURE MAINTENANCE PROTEIN MBAA"/>
    <property type="match status" value="1"/>
</dbReference>
<keyword evidence="1" id="KW-1133">Transmembrane helix</keyword>
<dbReference type="RefSeq" id="WP_203786270.1">
    <property type="nucleotide sequence ID" value="NZ_BOMV01000071.1"/>
</dbReference>
<dbReference type="PROSITE" id="PS50887">
    <property type="entry name" value="GGDEF"/>
    <property type="match status" value="1"/>
</dbReference>
<dbReference type="InterPro" id="IPR043128">
    <property type="entry name" value="Rev_trsase/Diguanyl_cyclase"/>
</dbReference>
<reference evidence="5" key="1">
    <citation type="submission" date="2021-01" db="EMBL/GenBank/DDBJ databases">
        <title>Whole genome shotgun sequence of Actinoplanes rishiriensis NBRC 108556.</title>
        <authorList>
            <person name="Komaki H."/>
            <person name="Tamura T."/>
        </authorList>
    </citation>
    <scope>NUCLEOTIDE SEQUENCE</scope>
    <source>
        <strain evidence="5">NBRC 108556</strain>
    </source>
</reference>
<dbReference type="Gene3D" id="3.30.450.20">
    <property type="entry name" value="PAS domain"/>
    <property type="match status" value="1"/>
</dbReference>
<keyword evidence="6" id="KW-1185">Reference proteome</keyword>
<dbReference type="InterPro" id="IPR029787">
    <property type="entry name" value="Nucleotide_cyclase"/>
</dbReference>
<comment type="caution">
    <text evidence="5">The sequence shown here is derived from an EMBL/GenBank/DDBJ whole genome shotgun (WGS) entry which is preliminary data.</text>
</comment>
<evidence type="ECO:0008006" key="7">
    <source>
        <dbReference type="Google" id="ProtNLM"/>
    </source>
</evidence>
<dbReference type="SUPFAM" id="SSF55785">
    <property type="entry name" value="PYP-like sensor domain (PAS domain)"/>
    <property type="match status" value="1"/>
</dbReference>
<organism evidence="5 6">
    <name type="scientific">Paractinoplanes rishiriensis</name>
    <dbReference type="NCBI Taxonomy" id="1050105"/>
    <lineage>
        <taxon>Bacteria</taxon>
        <taxon>Bacillati</taxon>
        <taxon>Actinomycetota</taxon>
        <taxon>Actinomycetes</taxon>
        <taxon>Micromonosporales</taxon>
        <taxon>Micromonosporaceae</taxon>
        <taxon>Paractinoplanes</taxon>
    </lineage>
</organism>
<dbReference type="PROSITE" id="PS50113">
    <property type="entry name" value="PAC"/>
    <property type="match status" value="1"/>
</dbReference>